<keyword evidence="1" id="KW-0378">Hydrolase</keyword>
<keyword evidence="3" id="KW-0732">Signal</keyword>
<keyword evidence="6" id="KW-1185">Reference proteome</keyword>
<dbReference type="AlphaFoldDB" id="A0A226EGW8"/>
<gene>
    <name evidence="5" type="ORF">Fcan01_06690</name>
</gene>
<keyword evidence="2" id="KW-0479">Metal-binding</keyword>
<comment type="caution">
    <text evidence="2">Lacks conserved residue(s) required for the propagation of feature annotation.</text>
</comment>
<sequence>MKLLTVSSCFALVFLLTTFAHCQETEIDVEIEYETGRETRSLNGPQEFKVVIKNDVILKLKPPPSSIFATNFKYTVATSDGGLTDETPNKGQIRSLESHIFLDQKNDAVMKVGTNKDGLIVMEGIVEDTFISPGRQQPGRAKVNSKPTYTAKNLTTSQHVGRDYIDLHRNITFNPIKRQTKATTIAVGETWVVLDYDHAAQFGFNRERILSYLATFFRAVNNRYATISEPKISFTISGITIISSRSAQPFVENSRVPDGSGFDIGMVLEDFSKWAYTTILPSFPQVDMAALLSSTDFQKKDEFGIYQKNLAGLAYMKGACWKDTYGKRLLATSVSEDLGGFYDGVYTVAHEFAHNLASPHDGFEEAAGCSWEEGYIMSYNGWGTTKKFYFSPCSIHIMNKFILSSGGACMRNKEGSTPLANPDAAPEVGNQLDMKSMCIKHTNSPQAIVDPTKSPTDLCTNLVCTYLGPNSVPYITTTNRSPGDNSICGNGGRCLNGQCVGDQGVRVDMTEQCVRYTGKATAVPDNTRTAEQLCQQLQCKYTDPNQPGWIWTWKSGSPIPDYGTVCDGGRGRCIYGACV</sequence>
<evidence type="ECO:0000313" key="6">
    <source>
        <dbReference type="Proteomes" id="UP000198287"/>
    </source>
</evidence>
<feature type="domain" description="Peptidase M12B" evidence="4">
    <location>
        <begin position="186"/>
        <end position="414"/>
    </location>
</feature>
<feature type="active site" evidence="2">
    <location>
        <position position="351"/>
    </location>
</feature>
<evidence type="ECO:0000256" key="1">
    <source>
        <dbReference type="ARBA" id="ARBA00023049"/>
    </source>
</evidence>
<protein>
    <submittedName>
        <fullName evidence="5">Venom metalloproteinase antarease-like</fullName>
    </submittedName>
</protein>
<dbReference type="GO" id="GO:0046872">
    <property type="term" value="F:metal ion binding"/>
    <property type="evidence" value="ECO:0007669"/>
    <property type="project" value="UniProtKB-KW"/>
</dbReference>
<dbReference type="InterPro" id="IPR024079">
    <property type="entry name" value="MetalloPept_cat_dom_sf"/>
</dbReference>
<dbReference type="InterPro" id="IPR001590">
    <property type="entry name" value="Peptidase_M12B"/>
</dbReference>
<keyword evidence="1" id="KW-0645">Protease</keyword>
<proteinExistence type="predicted"/>
<dbReference type="Proteomes" id="UP000198287">
    <property type="component" value="Unassembled WGS sequence"/>
</dbReference>
<keyword evidence="1" id="KW-0482">Metalloprotease</keyword>
<dbReference type="Gene3D" id="3.40.390.10">
    <property type="entry name" value="Collagenase (Catalytic Domain)"/>
    <property type="match status" value="1"/>
</dbReference>
<dbReference type="SUPFAM" id="SSF55486">
    <property type="entry name" value="Metalloproteases ('zincins'), catalytic domain"/>
    <property type="match status" value="1"/>
</dbReference>
<dbReference type="GO" id="GO:0004222">
    <property type="term" value="F:metalloendopeptidase activity"/>
    <property type="evidence" value="ECO:0007669"/>
    <property type="project" value="InterPro"/>
</dbReference>
<dbReference type="PANTHER" id="PTHR11905">
    <property type="entry name" value="ADAM A DISINTEGRIN AND METALLOPROTEASE DOMAIN"/>
    <property type="match status" value="1"/>
</dbReference>
<feature type="binding site" evidence="2">
    <location>
        <position position="350"/>
    </location>
    <ligand>
        <name>Zn(2+)</name>
        <dbReference type="ChEBI" id="CHEBI:29105"/>
        <note>catalytic</note>
    </ligand>
</feature>
<dbReference type="GO" id="GO:0006509">
    <property type="term" value="P:membrane protein ectodomain proteolysis"/>
    <property type="evidence" value="ECO:0007669"/>
    <property type="project" value="TreeGrafter"/>
</dbReference>
<feature type="chain" id="PRO_5012827429" evidence="3">
    <location>
        <begin position="23"/>
        <end position="579"/>
    </location>
</feature>
<evidence type="ECO:0000313" key="5">
    <source>
        <dbReference type="EMBL" id="OXA56903.1"/>
    </source>
</evidence>
<feature type="binding site" evidence="2">
    <location>
        <position position="360"/>
    </location>
    <ligand>
        <name>Zn(2+)</name>
        <dbReference type="ChEBI" id="CHEBI:29105"/>
        <note>catalytic</note>
    </ligand>
</feature>
<feature type="signal peptide" evidence="3">
    <location>
        <begin position="1"/>
        <end position="22"/>
    </location>
</feature>
<accession>A0A226EGW8</accession>
<organism evidence="5 6">
    <name type="scientific">Folsomia candida</name>
    <name type="common">Springtail</name>
    <dbReference type="NCBI Taxonomy" id="158441"/>
    <lineage>
        <taxon>Eukaryota</taxon>
        <taxon>Metazoa</taxon>
        <taxon>Ecdysozoa</taxon>
        <taxon>Arthropoda</taxon>
        <taxon>Hexapoda</taxon>
        <taxon>Collembola</taxon>
        <taxon>Entomobryomorpha</taxon>
        <taxon>Isotomoidea</taxon>
        <taxon>Isotomidae</taxon>
        <taxon>Proisotominae</taxon>
        <taxon>Folsomia</taxon>
    </lineage>
</organism>
<dbReference type="PANTHER" id="PTHR11905:SF159">
    <property type="entry name" value="ADAM METALLOPROTEASE"/>
    <property type="match status" value="1"/>
</dbReference>
<reference evidence="5 6" key="1">
    <citation type="submission" date="2015-12" db="EMBL/GenBank/DDBJ databases">
        <title>The genome of Folsomia candida.</title>
        <authorList>
            <person name="Faddeeva A."/>
            <person name="Derks M.F."/>
            <person name="Anvar Y."/>
            <person name="Smit S."/>
            <person name="Van Straalen N."/>
            <person name="Roelofs D."/>
        </authorList>
    </citation>
    <scope>NUCLEOTIDE SEQUENCE [LARGE SCALE GENOMIC DNA]</scope>
    <source>
        <strain evidence="5 6">VU population</strain>
        <tissue evidence="5">Whole body</tissue>
    </source>
</reference>
<dbReference type="OrthoDB" id="7695528at2759"/>
<evidence type="ECO:0000256" key="2">
    <source>
        <dbReference type="PROSITE-ProRule" id="PRU00276"/>
    </source>
</evidence>
<keyword evidence="2" id="KW-0862">Zinc</keyword>
<dbReference type="Gene3D" id="3.40.1620.60">
    <property type="match status" value="2"/>
</dbReference>
<dbReference type="Pfam" id="PF13582">
    <property type="entry name" value="Reprolysin_3"/>
    <property type="match status" value="1"/>
</dbReference>
<dbReference type="OMA" id="CLHINIS"/>
<evidence type="ECO:0000256" key="3">
    <source>
        <dbReference type="SAM" id="SignalP"/>
    </source>
</evidence>
<dbReference type="EMBL" id="LNIX01000003">
    <property type="protein sequence ID" value="OXA56903.1"/>
    <property type="molecule type" value="Genomic_DNA"/>
</dbReference>
<feature type="binding site" evidence="2">
    <location>
        <position position="354"/>
    </location>
    <ligand>
        <name>Zn(2+)</name>
        <dbReference type="ChEBI" id="CHEBI:29105"/>
        <note>catalytic</note>
    </ligand>
</feature>
<comment type="caution">
    <text evidence="5">The sequence shown here is derived from an EMBL/GenBank/DDBJ whole genome shotgun (WGS) entry which is preliminary data.</text>
</comment>
<evidence type="ECO:0000259" key="4">
    <source>
        <dbReference type="PROSITE" id="PS50215"/>
    </source>
</evidence>
<dbReference type="PROSITE" id="PS50215">
    <property type="entry name" value="ADAM_MEPRO"/>
    <property type="match status" value="1"/>
</dbReference>
<name>A0A226EGW8_FOLCA</name>